<keyword evidence="1" id="KW-0812">Transmembrane</keyword>
<dbReference type="EMBL" id="JACAZI010000017">
    <property type="protein sequence ID" value="KAF7342032.1"/>
    <property type="molecule type" value="Genomic_DNA"/>
</dbReference>
<evidence type="ECO:0000256" key="1">
    <source>
        <dbReference type="SAM" id="Phobius"/>
    </source>
</evidence>
<dbReference type="OrthoDB" id="2947084at2759"/>
<gene>
    <name evidence="2" type="ORF">MVEN_01790500</name>
</gene>
<keyword evidence="3" id="KW-1185">Reference proteome</keyword>
<reference evidence="2" key="1">
    <citation type="submission" date="2020-05" db="EMBL/GenBank/DDBJ databases">
        <title>Mycena genomes resolve the evolution of fungal bioluminescence.</title>
        <authorList>
            <person name="Tsai I.J."/>
        </authorList>
    </citation>
    <scope>NUCLEOTIDE SEQUENCE</scope>
    <source>
        <strain evidence="2">CCC161011</strain>
    </source>
</reference>
<comment type="caution">
    <text evidence="2">The sequence shown here is derived from an EMBL/GenBank/DDBJ whole genome shotgun (WGS) entry which is preliminary data.</text>
</comment>
<sequence>MPAISDEAVSAFTSALPIKVFVAVVIVTVAAMVISYMSPQHLMRSLIATIDDAEKTYLEAHSMCPLSAAETEKLYFLQFKVSTIVEETLHNSLTWQSALRDFLHGRAFILLRCIREIQMFETRIKILKESQLRSESNLIPRAIFLRRRGVGL</sequence>
<protein>
    <submittedName>
        <fullName evidence="2">Uncharacterized protein</fullName>
    </submittedName>
</protein>
<feature type="transmembrane region" description="Helical" evidence="1">
    <location>
        <begin position="20"/>
        <end position="37"/>
    </location>
</feature>
<name>A0A8H6XJ63_9AGAR</name>
<dbReference type="Proteomes" id="UP000620124">
    <property type="component" value="Unassembled WGS sequence"/>
</dbReference>
<evidence type="ECO:0000313" key="3">
    <source>
        <dbReference type="Proteomes" id="UP000620124"/>
    </source>
</evidence>
<evidence type="ECO:0000313" key="2">
    <source>
        <dbReference type="EMBL" id="KAF7342032.1"/>
    </source>
</evidence>
<organism evidence="2 3">
    <name type="scientific">Mycena venus</name>
    <dbReference type="NCBI Taxonomy" id="2733690"/>
    <lineage>
        <taxon>Eukaryota</taxon>
        <taxon>Fungi</taxon>
        <taxon>Dikarya</taxon>
        <taxon>Basidiomycota</taxon>
        <taxon>Agaricomycotina</taxon>
        <taxon>Agaricomycetes</taxon>
        <taxon>Agaricomycetidae</taxon>
        <taxon>Agaricales</taxon>
        <taxon>Marasmiineae</taxon>
        <taxon>Mycenaceae</taxon>
        <taxon>Mycena</taxon>
    </lineage>
</organism>
<keyword evidence="1" id="KW-0472">Membrane</keyword>
<accession>A0A8H6XJ63</accession>
<keyword evidence="1" id="KW-1133">Transmembrane helix</keyword>
<dbReference type="AlphaFoldDB" id="A0A8H6XJ63"/>
<proteinExistence type="predicted"/>